<evidence type="ECO:0000313" key="2">
    <source>
        <dbReference type="Proteomes" id="UP000623129"/>
    </source>
</evidence>
<dbReference type="OrthoDB" id="1435984at2759"/>
<dbReference type="Proteomes" id="UP000623129">
    <property type="component" value="Unassembled WGS sequence"/>
</dbReference>
<dbReference type="Pfam" id="PF03004">
    <property type="entry name" value="Transposase_24"/>
    <property type="match status" value="1"/>
</dbReference>
<reference evidence="1" key="1">
    <citation type="submission" date="2020-01" db="EMBL/GenBank/DDBJ databases">
        <title>Genome sequence of Kobresia littledalei, the first chromosome-level genome in the family Cyperaceae.</title>
        <authorList>
            <person name="Qu G."/>
        </authorList>
    </citation>
    <scope>NUCLEOTIDE SEQUENCE</scope>
    <source>
        <strain evidence="1">C.B.Clarke</strain>
        <tissue evidence="1">Leaf</tissue>
    </source>
</reference>
<organism evidence="1 2">
    <name type="scientific">Carex littledalei</name>
    <dbReference type="NCBI Taxonomy" id="544730"/>
    <lineage>
        <taxon>Eukaryota</taxon>
        <taxon>Viridiplantae</taxon>
        <taxon>Streptophyta</taxon>
        <taxon>Embryophyta</taxon>
        <taxon>Tracheophyta</taxon>
        <taxon>Spermatophyta</taxon>
        <taxon>Magnoliopsida</taxon>
        <taxon>Liliopsida</taxon>
        <taxon>Poales</taxon>
        <taxon>Cyperaceae</taxon>
        <taxon>Cyperoideae</taxon>
        <taxon>Cariceae</taxon>
        <taxon>Carex</taxon>
        <taxon>Carex subgen. Euthyceras</taxon>
    </lineage>
</organism>
<accession>A0A833QC88</accession>
<name>A0A833QC88_9POAL</name>
<dbReference type="EMBL" id="SWLB01000183">
    <property type="protein sequence ID" value="KAF3319951.1"/>
    <property type="molecule type" value="Genomic_DNA"/>
</dbReference>
<protein>
    <submittedName>
        <fullName evidence="1">Plant transposase (Ptta/En/Spm family)</fullName>
    </submittedName>
</protein>
<sequence>MPGPYRTYNQFSPTTRKDVLDKFLEVYSWGEDEDVQTCIDVFESIAAEVYCRELTERRKEYALKFGDNIEEWKSKPPHWCTKPAYWSGLCDIWKTDGWQQQSQTCKVNQAKGGGVVHHIAGSRSTFGHMEALRAELGGDVGLKDVFDRTHQRKEPSGPVYVNEKAQEVGDSFDWCREQSEAEGMSDISLWTEIVGGPVRGRIFGLGGRSINLVDPATPSCASKTGPTRSTATSTTSSKWVYTLEEAERMAEGMSKRLVTKAMTQLAEQHRADMDAVHLLFKDLYDKSGLQHPQFPGTCSGVQGAQSNAMNL</sequence>
<dbReference type="InterPro" id="IPR004252">
    <property type="entry name" value="Probable_transposase_24"/>
</dbReference>
<gene>
    <name evidence="1" type="ORF">FCM35_KLT22440</name>
</gene>
<keyword evidence="2" id="KW-1185">Reference proteome</keyword>
<dbReference type="AlphaFoldDB" id="A0A833QC88"/>
<evidence type="ECO:0000313" key="1">
    <source>
        <dbReference type="EMBL" id="KAF3319951.1"/>
    </source>
</evidence>
<proteinExistence type="predicted"/>
<comment type="caution">
    <text evidence="1">The sequence shown here is derived from an EMBL/GenBank/DDBJ whole genome shotgun (WGS) entry which is preliminary data.</text>
</comment>